<sequence length="54" mass="6466">MDQRVISQIIVFAGPPLLRRVYVRTTKYYWKPYYGFYYDYDEGDGSDEEEEDGA</sequence>
<evidence type="ECO:0000313" key="1">
    <source>
        <dbReference type="EMBL" id="KAG2917551.1"/>
    </source>
</evidence>
<dbReference type="EMBL" id="RCMV01000288">
    <property type="protein sequence ID" value="KAG3219949.1"/>
    <property type="molecule type" value="Genomic_DNA"/>
</dbReference>
<evidence type="ECO:0000313" key="3">
    <source>
        <dbReference type="Proteomes" id="UP000736787"/>
    </source>
</evidence>
<evidence type="ECO:0000313" key="2">
    <source>
        <dbReference type="EMBL" id="KAG3219949.1"/>
    </source>
</evidence>
<dbReference type="EMBL" id="RCMK01000653">
    <property type="protein sequence ID" value="KAG2917551.1"/>
    <property type="molecule type" value="Genomic_DNA"/>
</dbReference>
<dbReference type="Proteomes" id="UP000736787">
    <property type="component" value="Unassembled WGS sequence"/>
</dbReference>
<organism evidence="1 3">
    <name type="scientific">Phytophthora cactorum</name>
    <dbReference type="NCBI Taxonomy" id="29920"/>
    <lineage>
        <taxon>Eukaryota</taxon>
        <taxon>Sar</taxon>
        <taxon>Stramenopiles</taxon>
        <taxon>Oomycota</taxon>
        <taxon>Peronosporomycetes</taxon>
        <taxon>Peronosporales</taxon>
        <taxon>Peronosporaceae</taxon>
        <taxon>Phytophthora</taxon>
    </lineage>
</organism>
<gene>
    <name evidence="1" type="ORF">PC117_g17402</name>
    <name evidence="2" type="ORF">PC129_g9284</name>
</gene>
<proteinExistence type="predicted"/>
<dbReference type="Proteomes" id="UP000760860">
    <property type="component" value="Unassembled WGS sequence"/>
</dbReference>
<accession>A0A8T1KE82</accession>
<reference evidence="1" key="1">
    <citation type="submission" date="2018-10" db="EMBL/GenBank/DDBJ databases">
        <title>Effector identification in a new, highly contiguous assembly of the strawberry crown rot pathogen Phytophthora cactorum.</title>
        <authorList>
            <person name="Armitage A.D."/>
            <person name="Nellist C.F."/>
            <person name="Bates H."/>
            <person name="Vickerstaff R.J."/>
            <person name="Harrison R.J."/>
        </authorList>
    </citation>
    <scope>NUCLEOTIDE SEQUENCE</scope>
    <source>
        <strain evidence="1">4040</strain>
        <strain evidence="2">P421</strain>
    </source>
</reference>
<protein>
    <submittedName>
        <fullName evidence="1">Uncharacterized protein</fullName>
    </submittedName>
</protein>
<dbReference type="AlphaFoldDB" id="A0A8T1KE82"/>
<name>A0A8T1KE82_9STRA</name>
<comment type="caution">
    <text evidence="1">The sequence shown here is derived from an EMBL/GenBank/DDBJ whole genome shotgun (WGS) entry which is preliminary data.</text>
</comment>